<dbReference type="PANTHER" id="PTHR40688:SF2">
    <property type="entry name" value="RIBBON-HELIX-HELIX PROTEIN COPG DOMAIN-CONTAINING PROTEIN"/>
    <property type="match status" value="1"/>
</dbReference>
<dbReference type="CDD" id="cd22233">
    <property type="entry name" value="RHH_CopAso-like"/>
    <property type="match status" value="1"/>
</dbReference>
<reference evidence="2" key="1">
    <citation type="submission" date="2023-03" db="EMBL/GenBank/DDBJ databases">
        <title>Andean soil-derived lignocellulolytic bacterial consortium as a source of novel taxa and putative plastic-active enzymes.</title>
        <authorList>
            <person name="Diaz-Garcia L."/>
            <person name="Chuvochina M."/>
            <person name="Feuerriegel G."/>
            <person name="Bunk B."/>
            <person name="Sproer C."/>
            <person name="Streit W.R."/>
            <person name="Rodriguez L.M."/>
            <person name="Overmann J."/>
            <person name="Jimenez D.J."/>
        </authorList>
    </citation>
    <scope>NUCLEOTIDE SEQUENCE</scope>
    <source>
        <strain evidence="2">MAG 4196</strain>
    </source>
</reference>
<dbReference type="AlphaFoldDB" id="A0AAJ5VXV4"/>
<gene>
    <name evidence="2" type="ORF">P0Y65_09225</name>
</gene>
<dbReference type="InterPro" id="IPR052991">
    <property type="entry name" value="Non-func_TypeII_TA_Antitoxin"/>
</dbReference>
<dbReference type="SUPFAM" id="SSF47598">
    <property type="entry name" value="Ribbon-helix-helix"/>
    <property type="match status" value="1"/>
</dbReference>
<dbReference type="GO" id="GO:0006355">
    <property type="term" value="P:regulation of DNA-templated transcription"/>
    <property type="evidence" value="ECO:0007669"/>
    <property type="project" value="InterPro"/>
</dbReference>
<evidence type="ECO:0000259" key="1">
    <source>
        <dbReference type="Pfam" id="PF01402"/>
    </source>
</evidence>
<feature type="domain" description="Ribbon-helix-helix protein CopG" evidence="1">
    <location>
        <begin position="10"/>
        <end position="48"/>
    </location>
</feature>
<dbReference type="InterPro" id="IPR013321">
    <property type="entry name" value="Arc_rbn_hlx_hlx"/>
</dbReference>
<dbReference type="Pfam" id="PF01402">
    <property type="entry name" value="RHH_1"/>
    <property type="match status" value="1"/>
</dbReference>
<name>A0AAJ5VXV4_9HYPH</name>
<organism evidence="2 3">
    <name type="scientific">Candidatus Devosia phytovorans</name>
    <dbReference type="NCBI Taxonomy" id="3121372"/>
    <lineage>
        <taxon>Bacteria</taxon>
        <taxon>Pseudomonadati</taxon>
        <taxon>Pseudomonadota</taxon>
        <taxon>Alphaproteobacteria</taxon>
        <taxon>Hyphomicrobiales</taxon>
        <taxon>Devosiaceae</taxon>
        <taxon>Devosia</taxon>
    </lineage>
</organism>
<dbReference type="Proteomes" id="UP001217476">
    <property type="component" value="Chromosome"/>
</dbReference>
<dbReference type="PANTHER" id="PTHR40688">
    <property type="match status" value="1"/>
</dbReference>
<dbReference type="InterPro" id="IPR002145">
    <property type="entry name" value="CopG"/>
</dbReference>
<evidence type="ECO:0000313" key="3">
    <source>
        <dbReference type="Proteomes" id="UP001217476"/>
    </source>
</evidence>
<dbReference type="EMBL" id="CP119312">
    <property type="protein sequence ID" value="WEK06402.1"/>
    <property type="molecule type" value="Genomic_DNA"/>
</dbReference>
<evidence type="ECO:0000313" key="2">
    <source>
        <dbReference type="EMBL" id="WEK06402.1"/>
    </source>
</evidence>
<protein>
    <submittedName>
        <fullName evidence="2">Ribbon-helix-helix protein, CopG family</fullName>
    </submittedName>
</protein>
<accession>A0AAJ5VXV4</accession>
<proteinExistence type="predicted"/>
<dbReference type="Gene3D" id="1.10.1220.10">
    <property type="entry name" value="Met repressor-like"/>
    <property type="match status" value="1"/>
</dbReference>
<sequence length="86" mass="9388">MSKPDLSDPITLRLPVDVLAEIERIAAASDRTRSWIMVRAMRLYIAREGKDVLAIAEGIAQLERGEGEDAEVVLAELEAIVRGDAA</sequence>
<dbReference type="InterPro" id="IPR010985">
    <property type="entry name" value="Ribbon_hlx_hlx"/>
</dbReference>